<reference evidence="6" key="1">
    <citation type="journal article" date="2022" name="Microb. Genom.">
        <title>A global pangenome for the wheat fungal pathogen Pyrenophora tritici-repentis and prediction of effector protein structural homology.</title>
        <authorList>
            <person name="Moolhuijzen P.M."/>
            <person name="See P.T."/>
            <person name="Shi G."/>
            <person name="Powell H.R."/>
            <person name="Cockram J."/>
            <person name="Jorgensen L.N."/>
            <person name="Benslimane H."/>
            <person name="Strelkov S.E."/>
            <person name="Turner J."/>
            <person name="Liu Z."/>
            <person name="Moffat C.S."/>
        </authorList>
    </citation>
    <scope>NUCLEOTIDE SEQUENCE [LARGE SCALE GENOMIC DNA]</scope>
</reference>
<sequence length="609" mass="68235">MLIHFLTPLFAAFASAKCFEPNVAHPPPTYDAYDPLLQEAFESMDTALTVAIAAPEYAPTSFSVEITSSKEILWSLHHTARKRNASRPDIPLVNGDALYRIASITKTFTVLGMLYQHEAGNLSLDDTVNTYLKELGDKSNGGIPWKDITLRSLTSQLSGIPRECKLPYDDDQNIFQACQTDQGAQSDIINDDFDPTEVGLPPDVSREGLPACDEYSPNYETPCTAKGALFNAKKGFLLTKLYVDLFRRLKQFRPLFAPNQASTYSNIAYEILGLVISRVRNQTYESYIDEAIFKPLNMSTSTFSLPPDSVGVIPSGDQFWDVDEGVQNPTGGIYSSSQDLSKYLRYVLTHFNALTPAVNWIHPVSPSRGLNSFYGMPWEIFQTDRILKDSKRTVRFITKGGGLPGYTSVIMTVPEYDLGITILVAGPSGIFSTIRDVVTVTMVQAAEKLAIRQLNERYAGTYRARDSKLNSTVTLKADSRGLVIASWVSNGTDMYEAPLVKATMPPHFFFHMSPTLQYRNEEKSEGEEWRAMIVEERDVGVGAVWDDFCMENYETTSYAGIPFNEAVFWNEREDGSFGALELSAFRVNLTRVEDDRDELEYDEQDMMEL</sequence>
<feature type="domain" description="Beta-lactamase-related" evidence="3">
    <location>
        <begin position="239"/>
        <end position="429"/>
    </location>
</feature>
<evidence type="ECO:0000256" key="1">
    <source>
        <dbReference type="ARBA" id="ARBA00038473"/>
    </source>
</evidence>
<gene>
    <name evidence="5" type="ORF">Ptr86124_003686</name>
</gene>
<feature type="domain" description="Beta-lactamase-like ARB-00930-like C-terminal" evidence="4">
    <location>
        <begin position="450"/>
        <end position="592"/>
    </location>
</feature>
<protein>
    <submittedName>
        <fullName evidence="5">Beta-lactamase</fullName>
    </submittedName>
</protein>
<dbReference type="InterPro" id="IPR012338">
    <property type="entry name" value="Beta-lactam/transpept-like"/>
</dbReference>
<keyword evidence="6" id="KW-1185">Reference proteome</keyword>
<evidence type="ECO:0000313" key="6">
    <source>
        <dbReference type="Proteomes" id="UP000249757"/>
    </source>
</evidence>
<accession>A0A922SXY2</accession>
<evidence type="ECO:0000259" key="3">
    <source>
        <dbReference type="Pfam" id="PF00144"/>
    </source>
</evidence>
<comment type="caution">
    <text evidence="5">The sequence shown here is derived from an EMBL/GenBank/DDBJ whole genome shotgun (WGS) entry which is preliminary data.</text>
</comment>
<organism evidence="5 6">
    <name type="scientific">Pyrenophora tritici-repentis</name>
    <dbReference type="NCBI Taxonomy" id="45151"/>
    <lineage>
        <taxon>Eukaryota</taxon>
        <taxon>Fungi</taxon>
        <taxon>Dikarya</taxon>
        <taxon>Ascomycota</taxon>
        <taxon>Pezizomycotina</taxon>
        <taxon>Dothideomycetes</taxon>
        <taxon>Pleosporomycetidae</taxon>
        <taxon>Pleosporales</taxon>
        <taxon>Pleosporineae</taxon>
        <taxon>Pleosporaceae</taxon>
        <taxon>Pyrenophora</taxon>
    </lineage>
</organism>
<evidence type="ECO:0000256" key="2">
    <source>
        <dbReference type="SAM" id="SignalP"/>
    </source>
</evidence>
<name>A0A922SXY2_9PLEO</name>
<dbReference type="Gene3D" id="3.40.710.10">
    <property type="entry name" value="DD-peptidase/beta-lactamase superfamily"/>
    <property type="match status" value="2"/>
</dbReference>
<evidence type="ECO:0000313" key="5">
    <source>
        <dbReference type="EMBL" id="KAI1516749.1"/>
    </source>
</evidence>
<dbReference type="Pfam" id="PF00144">
    <property type="entry name" value="Beta-lactamase"/>
    <property type="match status" value="2"/>
</dbReference>
<comment type="similarity">
    <text evidence="1">Belongs to the beta-lactamase family.</text>
</comment>
<dbReference type="InterPro" id="IPR051478">
    <property type="entry name" value="Beta-lactamase-like_AB/R"/>
</dbReference>
<feature type="signal peptide" evidence="2">
    <location>
        <begin position="1"/>
        <end position="16"/>
    </location>
</feature>
<dbReference type="PANTHER" id="PTHR22935:SF95">
    <property type="entry name" value="BETA-LACTAMASE-LIKE 1-RELATED"/>
    <property type="match status" value="1"/>
</dbReference>
<feature type="domain" description="Beta-lactamase-related" evidence="3">
    <location>
        <begin position="92"/>
        <end position="170"/>
    </location>
</feature>
<dbReference type="PANTHER" id="PTHR22935">
    <property type="entry name" value="PENICILLIN-BINDING PROTEIN"/>
    <property type="match status" value="1"/>
</dbReference>
<dbReference type="InterPro" id="IPR001466">
    <property type="entry name" value="Beta-lactam-related"/>
</dbReference>
<feature type="chain" id="PRO_5037196882" evidence="2">
    <location>
        <begin position="17"/>
        <end position="609"/>
    </location>
</feature>
<evidence type="ECO:0000259" key="4">
    <source>
        <dbReference type="Pfam" id="PF26335"/>
    </source>
</evidence>
<dbReference type="InterPro" id="IPR058664">
    <property type="entry name" value="ARB_00930-like_C"/>
</dbReference>
<dbReference type="Proteomes" id="UP000249757">
    <property type="component" value="Unassembled WGS sequence"/>
</dbReference>
<dbReference type="EMBL" id="NRDI02000004">
    <property type="protein sequence ID" value="KAI1516749.1"/>
    <property type="molecule type" value="Genomic_DNA"/>
</dbReference>
<dbReference type="Pfam" id="PF26335">
    <property type="entry name" value="ARB_00930_C"/>
    <property type="match status" value="1"/>
</dbReference>
<keyword evidence="2" id="KW-0732">Signal</keyword>
<dbReference type="SUPFAM" id="SSF56601">
    <property type="entry name" value="beta-lactamase/transpeptidase-like"/>
    <property type="match status" value="1"/>
</dbReference>
<dbReference type="AlphaFoldDB" id="A0A922SXY2"/>
<proteinExistence type="inferred from homology"/>